<gene>
    <name evidence="2" type="ORF">ETD85_23695</name>
</gene>
<accession>A0A5S4GGH0</accession>
<dbReference type="EMBL" id="VCKX01000074">
    <property type="protein sequence ID" value="TMR32055.1"/>
    <property type="molecule type" value="Genomic_DNA"/>
</dbReference>
<dbReference type="InterPro" id="IPR039569">
    <property type="entry name" value="FAS1-like_DH_region"/>
</dbReference>
<dbReference type="CDD" id="cd03441">
    <property type="entry name" value="R_hydratase_like"/>
    <property type="match status" value="1"/>
</dbReference>
<dbReference type="Gene3D" id="3.10.129.10">
    <property type="entry name" value="Hotdog Thioesterase"/>
    <property type="match status" value="1"/>
</dbReference>
<reference evidence="2 3" key="1">
    <citation type="submission" date="2019-05" db="EMBL/GenBank/DDBJ databases">
        <title>Draft genome sequence of Nonomuraea zeae DSM 100528.</title>
        <authorList>
            <person name="Saricaoglu S."/>
            <person name="Isik K."/>
        </authorList>
    </citation>
    <scope>NUCLEOTIDE SEQUENCE [LARGE SCALE GENOMIC DNA]</scope>
    <source>
        <strain evidence="2 3">DSM 100528</strain>
    </source>
</reference>
<protein>
    <submittedName>
        <fullName evidence="2">MaoC family dehydratase</fullName>
    </submittedName>
</protein>
<feature type="domain" description="FAS1-like dehydratase" evidence="1">
    <location>
        <begin position="9"/>
        <end position="143"/>
    </location>
</feature>
<dbReference type="AlphaFoldDB" id="A0A5S4GGH0"/>
<evidence type="ECO:0000259" key="1">
    <source>
        <dbReference type="Pfam" id="PF13452"/>
    </source>
</evidence>
<organism evidence="2 3">
    <name type="scientific">Nonomuraea zeae</name>
    <dbReference type="NCBI Taxonomy" id="1642303"/>
    <lineage>
        <taxon>Bacteria</taxon>
        <taxon>Bacillati</taxon>
        <taxon>Actinomycetota</taxon>
        <taxon>Actinomycetes</taxon>
        <taxon>Streptosporangiales</taxon>
        <taxon>Streptosporangiaceae</taxon>
        <taxon>Nonomuraea</taxon>
    </lineage>
</organism>
<dbReference type="OrthoDB" id="4235906at2"/>
<comment type="caution">
    <text evidence="2">The sequence shown here is derived from an EMBL/GenBank/DDBJ whole genome shotgun (WGS) entry which is preliminary data.</text>
</comment>
<dbReference type="RefSeq" id="WP_138691969.1">
    <property type="nucleotide sequence ID" value="NZ_JBHSAZ010000107.1"/>
</dbReference>
<dbReference type="SUPFAM" id="SSF54637">
    <property type="entry name" value="Thioesterase/thiol ester dehydrase-isomerase"/>
    <property type="match status" value="1"/>
</dbReference>
<keyword evidence="3" id="KW-1185">Reference proteome</keyword>
<proteinExistence type="predicted"/>
<dbReference type="Proteomes" id="UP000306628">
    <property type="component" value="Unassembled WGS sequence"/>
</dbReference>
<dbReference type="Pfam" id="PF13452">
    <property type="entry name" value="FAS1_DH_region"/>
    <property type="match status" value="1"/>
</dbReference>
<name>A0A5S4GGH0_9ACTN</name>
<sequence length="156" mass="17057">MTPGEIAALVGREAAYTAPEELGRAAFRYFAQAVGDDNPLYTDDAYARAHGYEGVVAPPTLICETNQYTGLPRDADGFAGHTWGLEIPGARLVRGGNAYELHQPVRPDDVITVTWRIQDAEEKAGKLFVISRATYTNQHGDLLAVNEETLIWIPAQ</sequence>
<dbReference type="InterPro" id="IPR029069">
    <property type="entry name" value="HotDog_dom_sf"/>
</dbReference>
<evidence type="ECO:0000313" key="2">
    <source>
        <dbReference type="EMBL" id="TMR32055.1"/>
    </source>
</evidence>
<evidence type="ECO:0000313" key="3">
    <source>
        <dbReference type="Proteomes" id="UP000306628"/>
    </source>
</evidence>